<dbReference type="Gene3D" id="1.20.930.10">
    <property type="entry name" value="Conserved domain common to transcription factors TFIIS, elongin A, CRSP70"/>
    <property type="match status" value="1"/>
</dbReference>
<feature type="compositionally biased region" description="Polar residues" evidence="6">
    <location>
        <begin position="84"/>
        <end position="94"/>
    </location>
</feature>
<feature type="compositionally biased region" description="Basic and acidic residues" evidence="6">
    <location>
        <begin position="529"/>
        <end position="541"/>
    </location>
</feature>
<dbReference type="EMBL" id="JALJOR010000003">
    <property type="protein sequence ID" value="KAK9820613.1"/>
    <property type="molecule type" value="Genomic_DNA"/>
</dbReference>
<feature type="compositionally biased region" description="Gly residues" evidence="6">
    <location>
        <begin position="642"/>
        <end position="659"/>
    </location>
</feature>
<keyword evidence="10" id="KW-1185">Reference proteome</keyword>
<evidence type="ECO:0000256" key="5">
    <source>
        <dbReference type="PROSITE-ProRule" id="PRU00723"/>
    </source>
</evidence>
<dbReference type="Proteomes" id="UP001489004">
    <property type="component" value="Unassembled WGS sequence"/>
</dbReference>
<dbReference type="GO" id="GO:0008270">
    <property type="term" value="F:zinc ion binding"/>
    <property type="evidence" value="ECO:0007669"/>
    <property type="project" value="UniProtKB-KW"/>
</dbReference>
<dbReference type="GO" id="GO:0005634">
    <property type="term" value="C:nucleus"/>
    <property type="evidence" value="ECO:0007669"/>
    <property type="project" value="UniProtKB-SubCell"/>
</dbReference>
<keyword evidence="1 5" id="KW-0479">Metal-binding</keyword>
<feature type="region of interest" description="Disordered" evidence="6">
    <location>
        <begin position="137"/>
        <end position="169"/>
    </location>
</feature>
<feature type="zinc finger region" description="C3H1-type" evidence="5">
    <location>
        <begin position="543"/>
        <end position="571"/>
    </location>
</feature>
<dbReference type="InterPro" id="IPR036855">
    <property type="entry name" value="Znf_CCCH_sf"/>
</dbReference>
<feature type="region of interest" description="Disordered" evidence="6">
    <location>
        <begin position="570"/>
        <end position="668"/>
    </location>
</feature>
<evidence type="ECO:0000259" key="8">
    <source>
        <dbReference type="PROSITE" id="PS51319"/>
    </source>
</evidence>
<feature type="region of interest" description="Disordered" evidence="6">
    <location>
        <begin position="184"/>
        <end position="214"/>
    </location>
</feature>
<dbReference type="InterPro" id="IPR000571">
    <property type="entry name" value="Znf_CCCH"/>
</dbReference>
<keyword evidence="4" id="KW-0539">Nucleus</keyword>
<feature type="compositionally biased region" description="Gly residues" evidence="6">
    <location>
        <begin position="511"/>
        <end position="526"/>
    </location>
</feature>
<dbReference type="SUPFAM" id="SSF47676">
    <property type="entry name" value="Conserved domain common to transcription factors TFIIS, elongin A, CRSP70"/>
    <property type="match status" value="1"/>
</dbReference>
<organism evidence="9 10">
    <name type="scientific">[Myrmecia] bisecta</name>
    <dbReference type="NCBI Taxonomy" id="41462"/>
    <lineage>
        <taxon>Eukaryota</taxon>
        <taxon>Viridiplantae</taxon>
        <taxon>Chlorophyta</taxon>
        <taxon>core chlorophytes</taxon>
        <taxon>Trebouxiophyceae</taxon>
        <taxon>Trebouxiales</taxon>
        <taxon>Trebouxiaceae</taxon>
        <taxon>Myrmecia</taxon>
    </lineage>
</organism>
<feature type="region of interest" description="Disordered" evidence="6">
    <location>
        <begin position="481"/>
        <end position="551"/>
    </location>
</feature>
<protein>
    <recommendedName>
        <fullName evidence="11">C3H1-type domain-containing protein</fullName>
    </recommendedName>
</protein>
<dbReference type="InterPro" id="IPR017923">
    <property type="entry name" value="TFIIS_N"/>
</dbReference>
<evidence type="ECO:0000256" key="3">
    <source>
        <dbReference type="ARBA" id="ARBA00022833"/>
    </source>
</evidence>
<feature type="region of interest" description="Disordered" evidence="6">
    <location>
        <begin position="45"/>
        <end position="124"/>
    </location>
</feature>
<feature type="region of interest" description="Disordered" evidence="6">
    <location>
        <begin position="270"/>
        <end position="289"/>
    </location>
</feature>
<evidence type="ECO:0000256" key="6">
    <source>
        <dbReference type="SAM" id="MobiDB-lite"/>
    </source>
</evidence>
<name>A0AAW1QGN8_9CHLO</name>
<dbReference type="Pfam" id="PF08711">
    <property type="entry name" value="Med26"/>
    <property type="match status" value="1"/>
</dbReference>
<evidence type="ECO:0000256" key="1">
    <source>
        <dbReference type="ARBA" id="ARBA00022723"/>
    </source>
</evidence>
<evidence type="ECO:0008006" key="11">
    <source>
        <dbReference type="Google" id="ProtNLM"/>
    </source>
</evidence>
<evidence type="ECO:0000256" key="2">
    <source>
        <dbReference type="ARBA" id="ARBA00022771"/>
    </source>
</evidence>
<dbReference type="PROSITE" id="PS51319">
    <property type="entry name" value="TFIIS_N"/>
    <property type="match status" value="1"/>
</dbReference>
<dbReference type="SMART" id="SM00356">
    <property type="entry name" value="ZnF_C3H1"/>
    <property type="match status" value="1"/>
</dbReference>
<feature type="compositionally biased region" description="Basic and acidic residues" evidence="6">
    <location>
        <begin position="585"/>
        <end position="641"/>
    </location>
</feature>
<keyword evidence="3 5" id="KW-0862">Zinc</keyword>
<accession>A0AAW1QGN8</accession>
<evidence type="ECO:0000256" key="4">
    <source>
        <dbReference type="PROSITE-ProRule" id="PRU00649"/>
    </source>
</evidence>
<dbReference type="InterPro" id="IPR035441">
    <property type="entry name" value="TFIIS/LEDGF_dom_sf"/>
</dbReference>
<evidence type="ECO:0000259" key="7">
    <source>
        <dbReference type="PROSITE" id="PS50103"/>
    </source>
</evidence>
<proteinExistence type="predicted"/>
<evidence type="ECO:0000313" key="10">
    <source>
        <dbReference type="Proteomes" id="UP001489004"/>
    </source>
</evidence>
<comment type="subcellular location">
    <subcellularLocation>
        <location evidence="4">Nucleus</location>
    </subcellularLocation>
</comment>
<keyword evidence="2 5" id="KW-0863">Zinc-finger</keyword>
<gene>
    <name evidence="9" type="ORF">WJX72_012283</name>
</gene>
<feature type="domain" description="C3H1-type" evidence="7">
    <location>
        <begin position="543"/>
        <end position="571"/>
    </location>
</feature>
<comment type="caution">
    <text evidence="9">The sequence shown here is derived from an EMBL/GenBank/DDBJ whole genome shotgun (WGS) entry which is preliminary data.</text>
</comment>
<feature type="domain" description="TFIIS N-terminal" evidence="8">
    <location>
        <begin position="1"/>
        <end position="46"/>
    </location>
</feature>
<dbReference type="SUPFAM" id="SSF90229">
    <property type="entry name" value="CCCH zinc finger"/>
    <property type="match status" value="1"/>
</dbReference>
<dbReference type="PROSITE" id="PS50103">
    <property type="entry name" value="ZF_C3H1"/>
    <property type="match status" value="1"/>
</dbReference>
<sequence length="668" mass="71177">MDMAVDVDTTCTIGKTVTKLKKSDDAVSRDKAGAVIDAWKEMVKSTTGVAPPAGAKRNREQIDLSQAKRPKQEGMPIKAGDKQGSLQRQTSTERSAAAHAGTNGVARPGAGPMQAGSGSTQAAGEAVGMPMEVDDDAMFQRPKPKGGSLRDHVQQPRKTHQLKLLDEEDGKQLLKERAVAASKDVKPALAGDQEHQPGSNVKADSAPGTSVLATTGPHVTSLAIPSSTPQTTKIGTTNLSVTRIGSFAPSFGSSKRGVRHAPFGAAARAEQARLRVPSPEPRERVEKKKKLSWANEDDLQHVRWFKQTDAPVAVKEDAVWTAEDEAAPASAEADLNHPEFVSAAKREHENEAQALRLHGLHDEEDGEDAGGDMEAMGAILLPWHPPPPVLLPAEFGLATGEESTEATAQAERMRQVMPAVYRDAASLPNTPAEPMSNADALYEPAQPLALIPLSLPVPEQVPMQAQPEFGMQAQHGVFLPAPGQQELPRRPTVMRARKATDPVEAPRPGGADYGGQGQGRGPGGWAGPPRDDRLSGRDSRPRGYGGRICKFFNTPGGCRLGDRCSFTHVTEPSSAGRSGPDSGTEDNHGGDRQPGRFSSREESSRTGRHEPRRTGWDDRGDSGDQRRAHAASHSEDGDEKGGGQYGGRRGGHWDSGGGRGRGRGRSRH</sequence>
<evidence type="ECO:0000313" key="9">
    <source>
        <dbReference type="EMBL" id="KAK9820613.1"/>
    </source>
</evidence>
<dbReference type="AlphaFoldDB" id="A0AAW1QGN8"/>
<reference evidence="9 10" key="1">
    <citation type="journal article" date="2024" name="Nat. Commun.">
        <title>Phylogenomics reveals the evolutionary origins of lichenization in chlorophyte algae.</title>
        <authorList>
            <person name="Puginier C."/>
            <person name="Libourel C."/>
            <person name="Otte J."/>
            <person name="Skaloud P."/>
            <person name="Haon M."/>
            <person name="Grisel S."/>
            <person name="Petersen M."/>
            <person name="Berrin J.G."/>
            <person name="Delaux P.M."/>
            <person name="Dal Grande F."/>
            <person name="Keller J."/>
        </authorList>
    </citation>
    <scope>NUCLEOTIDE SEQUENCE [LARGE SCALE GENOMIC DNA]</scope>
    <source>
        <strain evidence="9 10">SAG 2043</strain>
    </source>
</reference>